<evidence type="ECO:0000313" key="1">
    <source>
        <dbReference type="EMBL" id="KAK6782938.1"/>
    </source>
</evidence>
<keyword evidence="2" id="KW-1185">Reference proteome</keyword>
<proteinExistence type="predicted"/>
<sequence>MKKGHFSPNNSAAYNISAEIMPTKKKLRKAFEDDRPIIPCDILFSIFIRLPVKSLLLSVDFYVMKRYNIRERI</sequence>
<accession>A0AAN8YAZ1</accession>
<dbReference type="EMBL" id="JBANQN010000008">
    <property type="protein sequence ID" value="KAK6782938.1"/>
    <property type="molecule type" value="Genomic_DNA"/>
</dbReference>
<protein>
    <submittedName>
        <fullName evidence="1">Uncharacterized protein</fullName>
    </submittedName>
</protein>
<gene>
    <name evidence="1" type="ORF">RDI58_020734</name>
</gene>
<name>A0AAN8YAZ1_SOLBU</name>
<evidence type="ECO:0000313" key="2">
    <source>
        <dbReference type="Proteomes" id="UP001371456"/>
    </source>
</evidence>
<comment type="caution">
    <text evidence="1">The sequence shown here is derived from an EMBL/GenBank/DDBJ whole genome shotgun (WGS) entry which is preliminary data.</text>
</comment>
<dbReference type="Proteomes" id="UP001371456">
    <property type="component" value="Unassembled WGS sequence"/>
</dbReference>
<dbReference type="AlphaFoldDB" id="A0AAN8YAZ1"/>
<organism evidence="1 2">
    <name type="scientific">Solanum bulbocastanum</name>
    <name type="common">Wild potato</name>
    <dbReference type="NCBI Taxonomy" id="147425"/>
    <lineage>
        <taxon>Eukaryota</taxon>
        <taxon>Viridiplantae</taxon>
        <taxon>Streptophyta</taxon>
        <taxon>Embryophyta</taxon>
        <taxon>Tracheophyta</taxon>
        <taxon>Spermatophyta</taxon>
        <taxon>Magnoliopsida</taxon>
        <taxon>eudicotyledons</taxon>
        <taxon>Gunneridae</taxon>
        <taxon>Pentapetalae</taxon>
        <taxon>asterids</taxon>
        <taxon>lamiids</taxon>
        <taxon>Solanales</taxon>
        <taxon>Solanaceae</taxon>
        <taxon>Solanoideae</taxon>
        <taxon>Solaneae</taxon>
        <taxon>Solanum</taxon>
    </lineage>
</organism>
<reference evidence="1 2" key="1">
    <citation type="submission" date="2024-02" db="EMBL/GenBank/DDBJ databases">
        <title>de novo genome assembly of Solanum bulbocastanum strain 11H21.</title>
        <authorList>
            <person name="Hosaka A.J."/>
        </authorList>
    </citation>
    <scope>NUCLEOTIDE SEQUENCE [LARGE SCALE GENOMIC DNA]</scope>
    <source>
        <tissue evidence="1">Young leaves</tissue>
    </source>
</reference>